<evidence type="ECO:0000313" key="4">
    <source>
        <dbReference type="EMBL" id="RFU80579.1"/>
    </source>
</evidence>
<dbReference type="AlphaFoldDB" id="A0A395NWW6"/>
<dbReference type="InterPro" id="IPR017850">
    <property type="entry name" value="Alkaline_phosphatase_core_sf"/>
</dbReference>
<sequence>MRQLYHSTASVASLPPIVSGNTKKVHRRRILWTIAVVSGASADDASLAPAFDAGGYLVSNELRRNESRAREDMTIDNTTTSPALLGQGSSISPPARRLGSRRRPFVAMKKLYQLGNHLIRDDSLRRIWRWRAPVLMEIFLRDIVLSETTESKLPVARSLLFFVDKLPDDVSIAHNCPSQAAAHFSIMEKGVKRFELGIEQLKCQLKIRRLALAVFALDQALGILQLKLDDEIEAFLVDFRGRRIPQETPALGVVAPGVSLWTGQLAHNTNVTNVNPPWGGYPKFVQNGYNDHHLALWLQQSGYNTYYAGKLFNAHTIYNYNSPQVNGYTQSNFFLDPYTYQYYNVSTTKNGAPPTNPVGKYSTDIVAESADEFLDHALQDDESPFFITLAPIAPHALVGEGSLGAFDPPQVAKRHEGLFPEYKIPRTPNFNPDSPSGVNWVSQLSKLNDSVIDYYDEYQKLRLGSLQAVDEIVESVVTRLDQAGVLDNTFIFYTSDNGYHIGQHRLHPGKTCGFETDINVPLVVRGPGVPAQRITRAPSSHTDLAPTILQIAGIDGSDKNFDGSPIDIYDAEAESRSEHVAVEFWGFGLAESIFGRETGVPIYLNNTYKGLRIEAEDYGFYYSVWCSNERELYDMKVSRLNSLELNERPANSREQVKVSYTKCEGGYIIESEGPQNFYVYEAGGEHNDNAVYDASGQQVLVNPHWNLWE</sequence>
<dbReference type="GO" id="GO:0008449">
    <property type="term" value="F:N-acetylglucosamine-6-sulfatase activity"/>
    <property type="evidence" value="ECO:0007669"/>
    <property type="project" value="TreeGrafter"/>
</dbReference>
<accession>A0A395NWW6</accession>
<evidence type="ECO:0000259" key="3">
    <source>
        <dbReference type="Pfam" id="PF00884"/>
    </source>
</evidence>
<dbReference type="CDD" id="cd16147">
    <property type="entry name" value="G6S"/>
    <property type="match status" value="1"/>
</dbReference>
<dbReference type="STRING" id="490622.A0A395NWW6"/>
<dbReference type="EMBL" id="PXOA01000104">
    <property type="protein sequence ID" value="RFU80579.1"/>
    <property type="molecule type" value="Genomic_DNA"/>
</dbReference>
<feature type="compositionally biased region" description="Polar residues" evidence="2">
    <location>
        <begin position="78"/>
        <end position="92"/>
    </location>
</feature>
<keyword evidence="5" id="KW-1185">Reference proteome</keyword>
<evidence type="ECO:0000313" key="5">
    <source>
        <dbReference type="Proteomes" id="UP000266272"/>
    </source>
</evidence>
<name>A0A395NWW6_TRIAR</name>
<dbReference type="OrthoDB" id="96314at2759"/>
<comment type="caution">
    <text evidence="4">The sequence shown here is derived from an EMBL/GenBank/DDBJ whole genome shotgun (WGS) entry which is preliminary data.</text>
</comment>
<feature type="domain" description="Sulfatase N-terminal" evidence="3">
    <location>
        <begin position="259"/>
        <end position="554"/>
    </location>
</feature>
<gene>
    <name evidence="4" type="ORF">TARUN_1612</name>
</gene>
<proteinExistence type="inferred from homology"/>
<evidence type="ECO:0000256" key="1">
    <source>
        <dbReference type="ARBA" id="ARBA00008779"/>
    </source>
</evidence>
<feature type="region of interest" description="Disordered" evidence="2">
    <location>
        <begin position="78"/>
        <end position="97"/>
    </location>
</feature>
<comment type="similarity">
    <text evidence="1">Belongs to the sulfatase family.</text>
</comment>
<evidence type="ECO:0000256" key="2">
    <source>
        <dbReference type="SAM" id="MobiDB-lite"/>
    </source>
</evidence>
<organism evidence="4 5">
    <name type="scientific">Trichoderma arundinaceum</name>
    <dbReference type="NCBI Taxonomy" id="490622"/>
    <lineage>
        <taxon>Eukaryota</taxon>
        <taxon>Fungi</taxon>
        <taxon>Dikarya</taxon>
        <taxon>Ascomycota</taxon>
        <taxon>Pezizomycotina</taxon>
        <taxon>Sordariomycetes</taxon>
        <taxon>Hypocreomycetidae</taxon>
        <taxon>Hypocreales</taxon>
        <taxon>Hypocreaceae</taxon>
        <taxon>Trichoderma</taxon>
    </lineage>
</organism>
<dbReference type="PANTHER" id="PTHR43108">
    <property type="entry name" value="N-ACETYLGLUCOSAMINE-6-SULFATASE FAMILY MEMBER"/>
    <property type="match status" value="1"/>
</dbReference>
<protein>
    <recommendedName>
        <fullName evidence="3">Sulfatase N-terminal domain-containing protein</fullName>
    </recommendedName>
</protein>
<dbReference type="InterPro" id="IPR000917">
    <property type="entry name" value="Sulfatase_N"/>
</dbReference>
<dbReference type="PANTHER" id="PTHR43108:SF8">
    <property type="entry name" value="SD21168P"/>
    <property type="match status" value="1"/>
</dbReference>
<dbReference type="Pfam" id="PF00884">
    <property type="entry name" value="Sulfatase"/>
    <property type="match status" value="1"/>
</dbReference>
<dbReference type="Gene3D" id="3.40.720.10">
    <property type="entry name" value="Alkaline Phosphatase, subunit A"/>
    <property type="match status" value="1"/>
</dbReference>
<dbReference type="SUPFAM" id="SSF53649">
    <property type="entry name" value="Alkaline phosphatase-like"/>
    <property type="match status" value="1"/>
</dbReference>
<dbReference type="Proteomes" id="UP000266272">
    <property type="component" value="Unassembled WGS sequence"/>
</dbReference>
<dbReference type="GO" id="GO:0005539">
    <property type="term" value="F:glycosaminoglycan binding"/>
    <property type="evidence" value="ECO:0007669"/>
    <property type="project" value="TreeGrafter"/>
</dbReference>
<reference evidence="4 5" key="1">
    <citation type="journal article" date="2018" name="PLoS Pathog.">
        <title>Evolution of structural diversity of trichothecenes, a family of toxins produced by plant pathogenic and entomopathogenic fungi.</title>
        <authorList>
            <person name="Proctor R.H."/>
            <person name="McCormick S.P."/>
            <person name="Kim H.S."/>
            <person name="Cardoza R.E."/>
            <person name="Stanley A.M."/>
            <person name="Lindo L."/>
            <person name="Kelly A."/>
            <person name="Brown D.W."/>
            <person name="Lee T."/>
            <person name="Vaughan M.M."/>
            <person name="Alexander N.J."/>
            <person name="Busman M."/>
            <person name="Gutierrez S."/>
        </authorList>
    </citation>
    <scope>NUCLEOTIDE SEQUENCE [LARGE SCALE GENOMIC DNA]</scope>
    <source>
        <strain evidence="4 5">IBT 40837</strain>
    </source>
</reference>